<dbReference type="UniPathway" id="UPA00109">
    <property type="reaction ID" value="UER00183"/>
</dbReference>
<dbReference type="InterPro" id="IPR000741">
    <property type="entry name" value="FBA_I"/>
</dbReference>
<organism evidence="7 8">
    <name type="scientific">Magnetovibrio blakemorei</name>
    <dbReference type="NCBI Taxonomy" id="28181"/>
    <lineage>
        <taxon>Bacteria</taxon>
        <taxon>Pseudomonadati</taxon>
        <taxon>Pseudomonadota</taxon>
        <taxon>Alphaproteobacteria</taxon>
        <taxon>Rhodospirillales</taxon>
        <taxon>Magnetovibrionaceae</taxon>
        <taxon>Magnetovibrio</taxon>
    </lineage>
</organism>
<evidence type="ECO:0000256" key="3">
    <source>
        <dbReference type="ARBA" id="ARBA00010387"/>
    </source>
</evidence>
<dbReference type="PROSITE" id="PS00158">
    <property type="entry name" value="ALDOLASE_CLASS_I"/>
    <property type="match status" value="1"/>
</dbReference>
<evidence type="ECO:0000256" key="6">
    <source>
        <dbReference type="RuleBase" id="RU003994"/>
    </source>
</evidence>
<dbReference type="FunFam" id="3.20.20.70:FF:000140">
    <property type="entry name" value="Fructose-bisphosphate aldolase"/>
    <property type="match status" value="1"/>
</dbReference>
<dbReference type="PANTHER" id="PTHR11627">
    <property type="entry name" value="FRUCTOSE-BISPHOSPHATE ALDOLASE"/>
    <property type="match status" value="1"/>
</dbReference>
<comment type="caution">
    <text evidence="7">The sequence shown here is derived from an EMBL/GenBank/DDBJ whole genome shotgun (WGS) entry which is preliminary data.</text>
</comment>
<evidence type="ECO:0000256" key="1">
    <source>
        <dbReference type="ARBA" id="ARBA00000441"/>
    </source>
</evidence>
<gene>
    <name evidence="7" type="ORF">BEN30_12530</name>
</gene>
<accession>A0A1E5Q781</accession>
<evidence type="ECO:0000256" key="5">
    <source>
        <dbReference type="ARBA" id="ARBA00023239"/>
    </source>
</evidence>
<comment type="similarity">
    <text evidence="3 6">Belongs to the class I fructose-bisphosphate aldolase family.</text>
</comment>
<dbReference type="GO" id="GO:0006096">
    <property type="term" value="P:glycolytic process"/>
    <property type="evidence" value="ECO:0007669"/>
    <property type="project" value="UniProtKB-UniPathway"/>
</dbReference>
<keyword evidence="4 6" id="KW-0324">Glycolysis</keyword>
<dbReference type="InterPro" id="IPR013785">
    <property type="entry name" value="Aldolase_TIM"/>
</dbReference>
<dbReference type="Gene3D" id="3.20.20.70">
    <property type="entry name" value="Aldolase class I"/>
    <property type="match status" value="1"/>
</dbReference>
<protein>
    <recommendedName>
        <fullName evidence="6">Fructose-bisphosphate aldolase</fullName>
        <ecNumber evidence="6">4.1.2.13</ecNumber>
    </recommendedName>
</protein>
<dbReference type="EC" id="4.1.2.13" evidence="6"/>
<evidence type="ECO:0000313" key="8">
    <source>
        <dbReference type="Proteomes" id="UP000095347"/>
    </source>
</evidence>
<evidence type="ECO:0000313" key="7">
    <source>
        <dbReference type="EMBL" id="OEJ66285.1"/>
    </source>
</evidence>
<dbReference type="InterPro" id="IPR029768">
    <property type="entry name" value="Aldolase_I_AS"/>
</dbReference>
<dbReference type="NCBIfam" id="NF033379">
    <property type="entry name" value="FrucBisAld_I"/>
    <property type="match status" value="1"/>
</dbReference>
<comment type="catalytic activity">
    <reaction evidence="1 6">
        <text>beta-D-fructose 1,6-bisphosphate = D-glyceraldehyde 3-phosphate + dihydroxyacetone phosphate</text>
        <dbReference type="Rhea" id="RHEA:14729"/>
        <dbReference type="ChEBI" id="CHEBI:32966"/>
        <dbReference type="ChEBI" id="CHEBI:57642"/>
        <dbReference type="ChEBI" id="CHEBI:59776"/>
        <dbReference type="EC" id="4.1.2.13"/>
    </reaction>
</comment>
<dbReference type="Pfam" id="PF00274">
    <property type="entry name" value="Glycolytic"/>
    <property type="match status" value="1"/>
</dbReference>
<sequence>MVSDNRGLLAIDESSGTIKKRFDTIGVESTEANRRDYRANLLRAKDLGHYIGGAILFDETLRQSAADGVKIVDVLKAQGIVPGIKVDKGPKPLAGFPGETVTEGLDGLAARVDEYVALGARFAKWRAVIHIGDGYPTPTGLAANAQGLARYARICQEGGLVPVVEPEVLMDGDHDIETCQRVTEAALDAVFTALKAHGVLLEGMILKPNMVIAGSDCPTQTSADDIAARTVATLRRCVPAAVPGITFLSGGQTELEATVNLNAMNAKFGPNPWKLSFSYGRALQASALEAWSGKAENQPAAQAALLKRAQLNSQASAGTYTGEGVN</sequence>
<dbReference type="CDD" id="cd00948">
    <property type="entry name" value="FBP_aldolase_I_a"/>
    <property type="match status" value="1"/>
</dbReference>
<dbReference type="EMBL" id="MCGG01000036">
    <property type="protein sequence ID" value="OEJ66285.1"/>
    <property type="molecule type" value="Genomic_DNA"/>
</dbReference>
<dbReference type="SUPFAM" id="SSF51569">
    <property type="entry name" value="Aldolase"/>
    <property type="match status" value="1"/>
</dbReference>
<proteinExistence type="inferred from homology"/>
<dbReference type="AlphaFoldDB" id="A0A1E5Q781"/>
<dbReference type="Proteomes" id="UP000095347">
    <property type="component" value="Unassembled WGS sequence"/>
</dbReference>
<keyword evidence="8" id="KW-1185">Reference proteome</keyword>
<dbReference type="GO" id="GO:0004332">
    <property type="term" value="F:fructose-bisphosphate aldolase activity"/>
    <property type="evidence" value="ECO:0007669"/>
    <property type="project" value="UniProtKB-EC"/>
</dbReference>
<evidence type="ECO:0000256" key="4">
    <source>
        <dbReference type="ARBA" id="ARBA00023152"/>
    </source>
</evidence>
<evidence type="ECO:0000256" key="2">
    <source>
        <dbReference type="ARBA" id="ARBA00004714"/>
    </source>
</evidence>
<keyword evidence="5 6" id="KW-0456">Lyase</keyword>
<reference evidence="8" key="1">
    <citation type="submission" date="2016-07" db="EMBL/GenBank/DDBJ databases">
        <authorList>
            <person name="Florea S."/>
            <person name="Webb J.S."/>
            <person name="Jaromczyk J."/>
            <person name="Schardl C.L."/>
        </authorList>
    </citation>
    <scope>NUCLEOTIDE SEQUENCE [LARGE SCALE GENOMIC DNA]</scope>
    <source>
        <strain evidence="8">MV-1</strain>
    </source>
</reference>
<name>A0A1E5Q781_9PROT</name>
<comment type="pathway">
    <text evidence="2">Carbohydrate degradation; glycolysis; D-glyceraldehyde 3-phosphate and glycerone phosphate from D-glucose: step 4/4.</text>
</comment>
<dbReference type="STRING" id="28181.BEN30_12530"/>